<evidence type="ECO:0000313" key="1">
    <source>
        <dbReference type="EMBL" id="SVA35090.1"/>
    </source>
</evidence>
<sequence length="129" mass="14641">MNKIKIGLVIALLSISSLALSEVINLTCFNEGQVHNEGKDWTIGKNRVVKFTLGEASKLAKMSAKGYPLIEFDFKVTEDFYLIGQYKSHLKKELIPIFSINRNTLTVEKDSFFAKQHLSTESRKCLIEE</sequence>
<reference evidence="1" key="1">
    <citation type="submission" date="2018-05" db="EMBL/GenBank/DDBJ databases">
        <authorList>
            <person name="Lanie J.A."/>
            <person name="Ng W.-L."/>
            <person name="Kazmierczak K.M."/>
            <person name="Andrzejewski T.M."/>
            <person name="Davidsen T.M."/>
            <person name="Wayne K.J."/>
            <person name="Tettelin H."/>
            <person name="Glass J.I."/>
            <person name="Rusch D."/>
            <person name="Podicherti R."/>
            <person name="Tsui H.-C.T."/>
            <person name="Winkler M.E."/>
        </authorList>
    </citation>
    <scope>NUCLEOTIDE SEQUENCE</scope>
</reference>
<accession>A0A381V3W6</accession>
<proteinExistence type="predicted"/>
<dbReference type="EMBL" id="UINC01007790">
    <property type="protein sequence ID" value="SVA35090.1"/>
    <property type="molecule type" value="Genomic_DNA"/>
</dbReference>
<protein>
    <submittedName>
        <fullName evidence="1">Uncharacterized protein</fullName>
    </submittedName>
</protein>
<organism evidence="1">
    <name type="scientific">marine metagenome</name>
    <dbReference type="NCBI Taxonomy" id="408172"/>
    <lineage>
        <taxon>unclassified sequences</taxon>
        <taxon>metagenomes</taxon>
        <taxon>ecological metagenomes</taxon>
    </lineage>
</organism>
<name>A0A381V3W6_9ZZZZ</name>
<gene>
    <name evidence="1" type="ORF">METZ01_LOCUS87944</name>
</gene>
<dbReference type="AlphaFoldDB" id="A0A381V3W6"/>